<dbReference type="Proteomes" id="UP000002051">
    <property type="component" value="Chromosome 2"/>
</dbReference>
<dbReference type="Gene3D" id="1.10.10.60">
    <property type="entry name" value="Homeodomain-like"/>
    <property type="match status" value="1"/>
</dbReference>
<evidence type="ECO:0000259" key="7">
    <source>
        <dbReference type="PROSITE" id="PS50090"/>
    </source>
</evidence>
<feature type="signal peptide" evidence="6">
    <location>
        <begin position="1"/>
        <end position="18"/>
    </location>
</feature>
<evidence type="ECO:0000256" key="6">
    <source>
        <dbReference type="SAM" id="SignalP"/>
    </source>
</evidence>
<name>A0A072VLS7_MEDTR</name>
<feature type="domain" description="Myb-like" evidence="7">
    <location>
        <begin position="29"/>
        <end position="74"/>
    </location>
</feature>
<evidence type="ECO:0000256" key="5">
    <source>
        <dbReference type="ARBA" id="ARBA00023242"/>
    </source>
</evidence>
<accession>A0A072VLS7</accession>
<dbReference type="InterPro" id="IPR006447">
    <property type="entry name" value="Myb_dom_plants"/>
</dbReference>
<dbReference type="GO" id="GO:0003677">
    <property type="term" value="F:DNA binding"/>
    <property type="evidence" value="ECO:0007669"/>
    <property type="project" value="UniProtKB-KW"/>
</dbReference>
<dbReference type="NCBIfam" id="TIGR01557">
    <property type="entry name" value="myb_SHAQKYF"/>
    <property type="match status" value="1"/>
</dbReference>
<dbReference type="SMART" id="SM00717">
    <property type="entry name" value="SANT"/>
    <property type="match status" value="1"/>
</dbReference>
<reference evidence="9 11" key="2">
    <citation type="journal article" date="2014" name="BMC Genomics">
        <title>An improved genome release (version Mt4.0) for the model legume Medicago truncatula.</title>
        <authorList>
            <person name="Tang H."/>
            <person name="Krishnakumar V."/>
            <person name="Bidwell S."/>
            <person name="Rosen B."/>
            <person name="Chan A."/>
            <person name="Zhou S."/>
            <person name="Gentzbittel L."/>
            <person name="Childs K.L."/>
            <person name="Yandell M."/>
            <person name="Gundlach H."/>
            <person name="Mayer K.F."/>
            <person name="Schwartz D.C."/>
            <person name="Town C.D."/>
        </authorList>
    </citation>
    <scope>GENOME REANNOTATION</scope>
    <source>
        <strain evidence="9">A17</strain>
        <strain evidence="10 11">cv. Jemalong A17</strain>
    </source>
</reference>
<evidence type="ECO:0000256" key="1">
    <source>
        <dbReference type="ARBA" id="ARBA00004123"/>
    </source>
</evidence>
<dbReference type="PANTHER" id="PTHR44191">
    <property type="entry name" value="TRANSCRIPTION FACTOR KUA1"/>
    <property type="match status" value="1"/>
</dbReference>
<dbReference type="EMBL" id="CM001218">
    <property type="protein sequence ID" value="KEH39120.1"/>
    <property type="molecule type" value="Genomic_DNA"/>
</dbReference>
<dbReference type="InterPro" id="IPR009057">
    <property type="entry name" value="Homeodomain-like_sf"/>
</dbReference>
<dbReference type="InterPro" id="IPR001005">
    <property type="entry name" value="SANT/Myb"/>
</dbReference>
<organism evidence="9 11">
    <name type="scientific">Medicago truncatula</name>
    <name type="common">Barrel medic</name>
    <name type="synonym">Medicago tribuloides</name>
    <dbReference type="NCBI Taxonomy" id="3880"/>
    <lineage>
        <taxon>Eukaryota</taxon>
        <taxon>Viridiplantae</taxon>
        <taxon>Streptophyta</taxon>
        <taxon>Embryophyta</taxon>
        <taxon>Tracheophyta</taxon>
        <taxon>Spermatophyta</taxon>
        <taxon>Magnoliopsida</taxon>
        <taxon>eudicotyledons</taxon>
        <taxon>Gunneridae</taxon>
        <taxon>Pentapetalae</taxon>
        <taxon>rosids</taxon>
        <taxon>fabids</taxon>
        <taxon>Fabales</taxon>
        <taxon>Fabaceae</taxon>
        <taxon>Papilionoideae</taxon>
        <taxon>50 kb inversion clade</taxon>
        <taxon>NPAAA clade</taxon>
        <taxon>Hologalegina</taxon>
        <taxon>IRL clade</taxon>
        <taxon>Trifolieae</taxon>
        <taxon>Medicago</taxon>
    </lineage>
</organism>
<keyword evidence="2" id="KW-0805">Transcription regulation</keyword>
<dbReference type="InterPro" id="IPR017930">
    <property type="entry name" value="Myb_dom"/>
</dbReference>
<evidence type="ECO:0000313" key="11">
    <source>
        <dbReference type="Proteomes" id="UP000002051"/>
    </source>
</evidence>
<dbReference type="HOGENOM" id="CLU_1436420_0_0_1"/>
<dbReference type="FunFam" id="1.10.10.60:FF:000009">
    <property type="entry name" value="transcription factor MYB1R1"/>
    <property type="match status" value="1"/>
</dbReference>
<dbReference type="PANTHER" id="PTHR44191:SF64">
    <property type="entry name" value="TRANSCRIPTION FACTOR MYB1R1"/>
    <property type="match status" value="1"/>
</dbReference>
<evidence type="ECO:0000256" key="2">
    <source>
        <dbReference type="ARBA" id="ARBA00023015"/>
    </source>
</evidence>
<dbReference type="EnsemblPlants" id="KEH39120">
    <property type="protein sequence ID" value="KEH39120"/>
    <property type="gene ID" value="MTR_2g090305"/>
</dbReference>
<dbReference type="InterPro" id="IPR052245">
    <property type="entry name" value="Plant_Stress_Dev_TF"/>
</dbReference>
<feature type="chain" id="PRO_5014500873" evidence="6">
    <location>
        <begin position="19"/>
        <end position="189"/>
    </location>
</feature>
<keyword evidence="6" id="KW-0732">Signal</keyword>
<evidence type="ECO:0000259" key="8">
    <source>
        <dbReference type="PROSITE" id="PS51294"/>
    </source>
</evidence>
<gene>
    <name evidence="9" type="ordered locus">MTR_2g090305</name>
</gene>
<evidence type="ECO:0000256" key="4">
    <source>
        <dbReference type="ARBA" id="ARBA00023163"/>
    </source>
</evidence>
<protein>
    <submittedName>
        <fullName evidence="9">Myb-like DNA-binding domain, shaqkyf class protein</fullName>
    </submittedName>
</protein>
<comment type="subcellular location">
    <subcellularLocation>
        <location evidence="1">Nucleus</location>
    </subcellularLocation>
</comment>
<evidence type="ECO:0000313" key="9">
    <source>
        <dbReference type="EMBL" id="KEH39120.1"/>
    </source>
</evidence>
<dbReference type="PROSITE" id="PS51294">
    <property type="entry name" value="HTH_MYB"/>
    <property type="match status" value="1"/>
</dbReference>
<proteinExistence type="predicted"/>
<dbReference type="GO" id="GO:0006355">
    <property type="term" value="P:regulation of DNA-templated transcription"/>
    <property type="evidence" value="ECO:0007669"/>
    <property type="project" value="UniProtKB-ARBA"/>
</dbReference>
<sequence>MFGAEFLRAVFCVPPVLCVFCEFASGLIPWTEEEHKLFSVGLQKVDKGDWRGISRNYVKTRTPSQVASHAQKYFLCRSNRNCCRHRSSLFDITTDRGYFLLAIVRNVNVKTNLFHLKMDSSLKPVATLDDYLANVVPLFGGFLSILGVSELATWVIDARYGVKLSPLFLVPSNALYFSDTYFYSKKNGK</sequence>
<keyword evidence="5" id="KW-0539">Nucleus</keyword>
<dbReference type="PROSITE" id="PS50090">
    <property type="entry name" value="MYB_LIKE"/>
    <property type="match status" value="1"/>
</dbReference>
<keyword evidence="4" id="KW-0804">Transcription</keyword>
<evidence type="ECO:0000313" key="10">
    <source>
        <dbReference type="EnsemblPlants" id="KEH39120"/>
    </source>
</evidence>
<reference evidence="10" key="3">
    <citation type="submission" date="2015-04" db="UniProtKB">
        <authorList>
            <consortium name="EnsemblPlants"/>
        </authorList>
    </citation>
    <scope>IDENTIFICATION</scope>
    <source>
        <strain evidence="10">cv. Jemalong A17</strain>
    </source>
</reference>
<dbReference type="Pfam" id="PF00249">
    <property type="entry name" value="Myb_DNA-binding"/>
    <property type="match status" value="1"/>
</dbReference>
<dbReference type="AlphaFoldDB" id="A0A072VLS7"/>
<evidence type="ECO:0000256" key="3">
    <source>
        <dbReference type="ARBA" id="ARBA00023125"/>
    </source>
</evidence>
<feature type="domain" description="HTH myb-type" evidence="8">
    <location>
        <begin position="29"/>
        <end position="78"/>
    </location>
</feature>
<keyword evidence="11" id="KW-1185">Reference proteome</keyword>
<dbReference type="CDD" id="cd00167">
    <property type="entry name" value="SANT"/>
    <property type="match status" value="1"/>
</dbReference>
<reference evidence="9 11" key="1">
    <citation type="journal article" date="2011" name="Nature">
        <title>The Medicago genome provides insight into the evolution of rhizobial symbioses.</title>
        <authorList>
            <person name="Young N.D."/>
            <person name="Debelle F."/>
            <person name="Oldroyd G.E."/>
            <person name="Geurts R."/>
            <person name="Cannon S.B."/>
            <person name="Udvardi M.K."/>
            <person name="Benedito V.A."/>
            <person name="Mayer K.F."/>
            <person name="Gouzy J."/>
            <person name="Schoof H."/>
            <person name="Van de Peer Y."/>
            <person name="Proost S."/>
            <person name="Cook D.R."/>
            <person name="Meyers B.C."/>
            <person name="Spannagl M."/>
            <person name="Cheung F."/>
            <person name="De Mita S."/>
            <person name="Krishnakumar V."/>
            <person name="Gundlach H."/>
            <person name="Zhou S."/>
            <person name="Mudge J."/>
            <person name="Bharti A.K."/>
            <person name="Murray J.D."/>
            <person name="Naoumkina M.A."/>
            <person name="Rosen B."/>
            <person name="Silverstein K.A."/>
            <person name="Tang H."/>
            <person name="Rombauts S."/>
            <person name="Zhao P.X."/>
            <person name="Zhou P."/>
            <person name="Barbe V."/>
            <person name="Bardou P."/>
            <person name="Bechner M."/>
            <person name="Bellec A."/>
            <person name="Berger A."/>
            <person name="Berges H."/>
            <person name="Bidwell S."/>
            <person name="Bisseling T."/>
            <person name="Choisne N."/>
            <person name="Couloux A."/>
            <person name="Denny R."/>
            <person name="Deshpande S."/>
            <person name="Dai X."/>
            <person name="Doyle J.J."/>
            <person name="Dudez A.M."/>
            <person name="Farmer A.D."/>
            <person name="Fouteau S."/>
            <person name="Franken C."/>
            <person name="Gibelin C."/>
            <person name="Gish J."/>
            <person name="Goldstein S."/>
            <person name="Gonzalez A.J."/>
            <person name="Green P.J."/>
            <person name="Hallab A."/>
            <person name="Hartog M."/>
            <person name="Hua A."/>
            <person name="Humphray S.J."/>
            <person name="Jeong D.H."/>
            <person name="Jing Y."/>
            <person name="Jocker A."/>
            <person name="Kenton S.M."/>
            <person name="Kim D.J."/>
            <person name="Klee K."/>
            <person name="Lai H."/>
            <person name="Lang C."/>
            <person name="Lin S."/>
            <person name="Macmil S.L."/>
            <person name="Magdelenat G."/>
            <person name="Matthews L."/>
            <person name="McCorrison J."/>
            <person name="Monaghan E.L."/>
            <person name="Mun J.H."/>
            <person name="Najar F.Z."/>
            <person name="Nicholson C."/>
            <person name="Noirot C."/>
            <person name="O'Bleness M."/>
            <person name="Paule C.R."/>
            <person name="Poulain J."/>
            <person name="Prion F."/>
            <person name="Qin B."/>
            <person name="Qu C."/>
            <person name="Retzel E.F."/>
            <person name="Riddle C."/>
            <person name="Sallet E."/>
            <person name="Samain S."/>
            <person name="Samson N."/>
            <person name="Sanders I."/>
            <person name="Saurat O."/>
            <person name="Scarpelli C."/>
            <person name="Schiex T."/>
            <person name="Segurens B."/>
            <person name="Severin A.J."/>
            <person name="Sherrier D.J."/>
            <person name="Shi R."/>
            <person name="Sims S."/>
            <person name="Singer S.R."/>
            <person name="Sinharoy S."/>
            <person name="Sterck L."/>
            <person name="Viollet A."/>
            <person name="Wang B.B."/>
            <person name="Wang K."/>
            <person name="Wang M."/>
            <person name="Wang X."/>
            <person name="Warfsmann J."/>
            <person name="Weissenbach J."/>
            <person name="White D.D."/>
            <person name="White J.D."/>
            <person name="Wiley G.B."/>
            <person name="Wincker P."/>
            <person name="Xing Y."/>
            <person name="Yang L."/>
            <person name="Yao Z."/>
            <person name="Ying F."/>
            <person name="Zhai J."/>
            <person name="Zhou L."/>
            <person name="Zuber A."/>
            <person name="Denarie J."/>
            <person name="Dixon R.A."/>
            <person name="May G.D."/>
            <person name="Schwartz D.C."/>
            <person name="Rogers J."/>
            <person name="Quetier F."/>
            <person name="Town C.D."/>
            <person name="Roe B.A."/>
        </authorList>
    </citation>
    <scope>NUCLEOTIDE SEQUENCE [LARGE SCALE GENOMIC DNA]</scope>
    <source>
        <strain evidence="9">A17</strain>
        <strain evidence="10 11">cv. Jemalong A17</strain>
    </source>
</reference>
<keyword evidence="3 9" id="KW-0238">DNA-binding</keyword>
<dbReference type="GO" id="GO:0005634">
    <property type="term" value="C:nucleus"/>
    <property type="evidence" value="ECO:0007669"/>
    <property type="project" value="UniProtKB-SubCell"/>
</dbReference>
<dbReference type="SUPFAM" id="SSF46689">
    <property type="entry name" value="Homeodomain-like"/>
    <property type="match status" value="1"/>
</dbReference>